<proteinExistence type="predicted"/>
<sequence length="68" mass="7707">MCLRSLLQFLIIYEPGSITVSAWPMGMTRDPFKLHGSSLIRCPGAHHVLHHDLFVNVLAFCMHLTQFA</sequence>
<name>A0A8J8NDI2_HALGN</name>
<organism evidence="1 2">
    <name type="scientific">Halteria grandinella</name>
    <dbReference type="NCBI Taxonomy" id="5974"/>
    <lineage>
        <taxon>Eukaryota</taxon>
        <taxon>Sar</taxon>
        <taxon>Alveolata</taxon>
        <taxon>Ciliophora</taxon>
        <taxon>Intramacronucleata</taxon>
        <taxon>Spirotrichea</taxon>
        <taxon>Stichotrichia</taxon>
        <taxon>Sporadotrichida</taxon>
        <taxon>Halteriidae</taxon>
        <taxon>Halteria</taxon>
    </lineage>
</organism>
<dbReference type="EMBL" id="RRYP01021677">
    <property type="protein sequence ID" value="TNV72600.1"/>
    <property type="molecule type" value="Genomic_DNA"/>
</dbReference>
<evidence type="ECO:0000313" key="2">
    <source>
        <dbReference type="Proteomes" id="UP000785679"/>
    </source>
</evidence>
<evidence type="ECO:0000313" key="1">
    <source>
        <dbReference type="EMBL" id="TNV72600.1"/>
    </source>
</evidence>
<dbReference type="Proteomes" id="UP000785679">
    <property type="component" value="Unassembled WGS sequence"/>
</dbReference>
<keyword evidence="2" id="KW-1185">Reference proteome</keyword>
<comment type="caution">
    <text evidence="1">The sequence shown here is derived from an EMBL/GenBank/DDBJ whole genome shotgun (WGS) entry which is preliminary data.</text>
</comment>
<protein>
    <submittedName>
        <fullName evidence="1">Uncharacterized protein</fullName>
    </submittedName>
</protein>
<dbReference type="AlphaFoldDB" id="A0A8J8NDI2"/>
<reference evidence="1" key="1">
    <citation type="submission" date="2019-06" db="EMBL/GenBank/DDBJ databases">
        <authorList>
            <person name="Zheng W."/>
        </authorList>
    </citation>
    <scope>NUCLEOTIDE SEQUENCE</scope>
    <source>
        <strain evidence="1">QDHG01</strain>
    </source>
</reference>
<gene>
    <name evidence="1" type="ORF">FGO68_gene10842</name>
</gene>
<accession>A0A8J8NDI2</accession>